<comment type="caution">
    <text evidence="1">The sequence shown here is derived from an EMBL/GenBank/DDBJ whole genome shotgun (WGS) entry which is preliminary data.</text>
</comment>
<dbReference type="AlphaFoldDB" id="A0A225E0M4"/>
<dbReference type="Proteomes" id="UP000214646">
    <property type="component" value="Unassembled WGS sequence"/>
</dbReference>
<accession>A0A225E0M4</accession>
<proteinExistence type="predicted"/>
<evidence type="ECO:0000313" key="1">
    <source>
        <dbReference type="EMBL" id="OWK47112.1"/>
    </source>
</evidence>
<name>A0A225E0M4_9BACT</name>
<organism evidence="1 2">
    <name type="scientific">Fimbriiglobus ruber</name>
    <dbReference type="NCBI Taxonomy" id="1908690"/>
    <lineage>
        <taxon>Bacteria</taxon>
        <taxon>Pseudomonadati</taxon>
        <taxon>Planctomycetota</taxon>
        <taxon>Planctomycetia</taxon>
        <taxon>Gemmatales</taxon>
        <taxon>Gemmataceae</taxon>
        <taxon>Fimbriiglobus</taxon>
    </lineage>
</organism>
<gene>
    <name evidence="1" type="ORF">FRUB_00811</name>
</gene>
<keyword evidence="2" id="KW-1185">Reference proteome</keyword>
<reference evidence="2" key="1">
    <citation type="submission" date="2017-06" db="EMBL/GenBank/DDBJ databases">
        <title>Genome analysis of Fimbriiglobus ruber SP5, the first member of the order Planctomycetales with confirmed chitinolytic capability.</title>
        <authorList>
            <person name="Ravin N.V."/>
            <person name="Rakitin A.L."/>
            <person name="Ivanova A.A."/>
            <person name="Beletsky A.V."/>
            <person name="Kulichevskaya I.S."/>
            <person name="Mardanov A.V."/>
            <person name="Dedysh S.N."/>
        </authorList>
    </citation>
    <scope>NUCLEOTIDE SEQUENCE [LARGE SCALE GENOMIC DNA]</scope>
    <source>
        <strain evidence="2">SP5</strain>
    </source>
</reference>
<dbReference type="EMBL" id="NIDE01000001">
    <property type="protein sequence ID" value="OWK47112.1"/>
    <property type="molecule type" value="Genomic_DNA"/>
</dbReference>
<sequence length="42" mass="4441">MSTYAKAAAAPVLKDRGRRRFRLILSAKSNVSYGSGRCGGAP</sequence>
<protein>
    <submittedName>
        <fullName evidence="1">Uncharacterized protein</fullName>
    </submittedName>
</protein>
<evidence type="ECO:0000313" key="2">
    <source>
        <dbReference type="Proteomes" id="UP000214646"/>
    </source>
</evidence>